<name>A9KHQ6_LACP7</name>
<gene>
    <name evidence="2" type="ordered locus">Cphy_1973</name>
</gene>
<evidence type="ECO:0000259" key="1">
    <source>
        <dbReference type="Pfam" id="PF01965"/>
    </source>
</evidence>
<dbReference type="OrthoDB" id="6003696at2"/>
<accession>A9KHQ6</accession>
<dbReference type="PANTHER" id="PTHR48094:SF19">
    <property type="entry name" value="DJ-1_PFPI DOMAIN-CONTAINING PROTEIN"/>
    <property type="match status" value="1"/>
</dbReference>
<dbReference type="Proteomes" id="UP000000370">
    <property type="component" value="Chromosome"/>
</dbReference>
<dbReference type="SUPFAM" id="SSF52317">
    <property type="entry name" value="Class I glutamine amidotransferase-like"/>
    <property type="match status" value="1"/>
</dbReference>
<feature type="domain" description="DJ-1/PfpI" evidence="1">
    <location>
        <begin position="2"/>
        <end position="167"/>
    </location>
</feature>
<dbReference type="KEGG" id="cpy:Cphy_1973"/>
<dbReference type="InterPro" id="IPR029062">
    <property type="entry name" value="Class_I_gatase-like"/>
</dbReference>
<proteinExistence type="predicted"/>
<dbReference type="STRING" id="357809.Cphy_1973"/>
<keyword evidence="3" id="KW-1185">Reference proteome</keyword>
<dbReference type="PANTHER" id="PTHR48094">
    <property type="entry name" value="PROTEIN/NUCLEIC ACID DEGLYCASE DJ-1-RELATED"/>
    <property type="match status" value="1"/>
</dbReference>
<dbReference type="AlphaFoldDB" id="A9KHQ6"/>
<dbReference type="RefSeq" id="WP_012199995.1">
    <property type="nucleotide sequence ID" value="NC_010001.1"/>
</dbReference>
<organism evidence="2 3">
    <name type="scientific">Lachnoclostridium phytofermentans (strain ATCC 700394 / DSM 18823 / ISDg)</name>
    <name type="common">Clostridium phytofermentans</name>
    <dbReference type="NCBI Taxonomy" id="357809"/>
    <lineage>
        <taxon>Bacteria</taxon>
        <taxon>Bacillati</taxon>
        <taxon>Bacillota</taxon>
        <taxon>Clostridia</taxon>
        <taxon>Lachnospirales</taxon>
        <taxon>Lachnospiraceae</taxon>
    </lineage>
</organism>
<dbReference type="HOGENOM" id="CLU_000445_44_5_9"/>
<protein>
    <submittedName>
        <fullName evidence="2">ThiJ/PfpI domain protein</fullName>
    </submittedName>
</protein>
<dbReference type="eggNOG" id="COG0693">
    <property type="taxonomic scope" value="Bacteria"/>
</dbReference>
<dbReference type="InterPro" id="IPR002818">
    <property type="entry name" value="DJ-1/PfpI"/>
</dbReference>
<dbReference type="GO" id="GO:0005737">
    <property type="term" value="C:cytoplasm"/>
    <property type="evidence" value="ECO:0007669"/>
    <property type="project" value="TreeGrafter"/>
</dbReference>
<dbReference type="InterPro" id="IPR050325">
    <property type="entry name" value="Prot/Nucl_acid_deglycase"/>
</dbReference>
<reference evidence="3" key="1">
    <citation type="submission" date="2007-11" db="EMBL/GenBank/DDBJ databases">
        <title>Complete genome sequence of Clostridium phytofermentans ISDg.</title>
        <authorList>
            <person name="Leschine S.B."/>
            <person name="Warnick T.A."/>
            <person name="Blanchard J.L."/>
            <person name="Schnell D.J."/>
            <person name="Petit E.L."/>
            <person name="LaTouf W.G."/>
            <person name="Copeland A."/>
            <person name="Lucas S."/>
            <person name="Lapidus A."/>
            <person name="Barry K."/>
            <person name="Glavina del Rio T."/>
            <person name="Dalin E."/>
            <person name="Tice H."/>
            <person name="Pitluck S."/>
            <person name="Kiss H."/>
            <person name="Brettin T."/>
            <person name="Bruce D."/>
            <person name="Detter J.C."/>
            <person name="Han C."/>
            <person name="Kuske C."/>
            <person name="Schmutz J."/>
            <person name="Larimer F."/>
            <person name="Land M."/>
            <person name="Hauser L."/>
            <person name="Kyrpides N."/>
            <person name="Kim E.A."/>
            <person name="Richardson P."/>
        </authorList>
    </citation>
    <scope>NUCLEOTIDE SEQUENCE [LARGE SCALE GENOMIC DNA]</scope>
    <source>
        <strain evidence="3">ATCC 700394 / DSM 18823 / ISDg</strain>
    </source>
</reference>
<evidence type="ECO:0000313" key="2">
    <source>
        <dbReference type="EMBL" id="ABX42341.1"/>
    </source>
</evidence>
<dbReference type="Gene3D" id="3.40.50.880">
    <property type="match status" value="1"/>
</dbReference>
<sequence>MRKVLCYIYDGMADFEISLLLHRLKNTGKKEIISISENVEAIVAQSGLRYIPDMKIDDIRCIEDVEALIIPGGPIDNNQNCICKLANDIINSGKLLAAICFGPQFFGRAGILDNYIYTTSCSVEKIKQLECEDPFNREKYVHKRTVVDRNLITAQGYAFVDFAMEVCKYMKIFESEQEAYEQIGRVKEE</sequence>
<dbReference type="Pfam" id="PF01965">
    <property type="entry name" value="DJ-1_PfpI"/>
    <property type="match status" value="1"/>
</dbReference>
<dbReference type="EMBL" id="CP000885">
    <property type="protein sequence ID" value="ABX42341.1"/>
    <property type="molecule type" value="Genomic_DNA"/>
</dbReference>
<evidence type="ECO:0000313" key="3">
    <source>
        <dbReference type="Proteomes" id="UP000000370"/>
    </source>
</evidence>